<protein>
    <submittedName>
        <fullName evidence="2">Uncharacterized protein</fullName>
    </submittedName>
</protein>
<dbReference type="EMBL" id="BMAO01039137">
    <property type="protein sequence ID" value="GFR29150.1"/>
    <property type="molecule type" value="Genomic_DNA"/>
</dbReference>
<feature type="signal peptide" evidence="1">
    <location>
        <begin position="1"/>
        <end position="23"/>
    </location>
</feature>
<evidence type="ECO:0000313" key="3">
    <source>
        <dbReference type="Proteomes" id="UP000887116"/>
    </source>
</evidence>
<gene>
    <name evidence="2" type="ORF">TNCT_228061</name>
</gene>
<sequence>MAPRGAIMVLLKGLALIVINATAENCFSSFLSLMKFETGVRGFRLLIKAKNESQDFSSEYVVNERKLQRRPIDANTAIQFRPHRIMHTCSTIEPNASTGYYVALGGNENPAIPSN</sequence>
<proteinExistence type="predicted"/>
<evidence type="ECO:0000256" key="1">
    <source>
        <dbReference type="SAM" id="SignalP"/>
    </source>
</evidence>
<accession>A0A8X6HV90</accession>
<keyword evidence="3" id="KW-1185">Reference proteome</keyword>
<evidence type="ECO:0000313" key="2">
    <source>
        <dbReference type="EMBL" id="GFR29150.1"/>
    </source>
</evidence>
<reference evidence="2" key="1">
    <citation type="submission" date="2020-07" db="EMBL/GenBank/DDBJ databases">
        <title>Multicomponent nature underlies the extraordinary mechanical properties of spider dragline silk.</title>
        <authorList>
            <person name="Kono N."/>
            <person name="Nakamura H."/>
            <person name="Mori M."/>
            <person name="Yoshida Y."/>
            <person name="Ohtoshi R."/>
            <person name="Malay A.D."/>
            <person name="Moran D.A.P."/>
            <person name="Tomita M."/>
            <person name="Numata K."/>
            <person name="Arakawa K."/>
        </authorList>
    </citation>
    <scope>NUCLEOTIDE SEQUENCE</scope>
</reference>
<dbReference type="AlphaFoldDB" id="A0A8X6HV90"/>
<keyword evidence="1" id="KW-0732">Signal</keyword>
<feature type="chain" id="PRO_5036450790" evidence="1">
    <location>
        <begin position="24"/>
        <end position="115"/>
    </location>
</feature>
<dbReference type="Proteomes" id="UP000887116">
    <property type="component" value="Unassembled WGS sequence"/>
</dbReference>
<name>A0A8X6HV90_TRICU</name>
<comment type="caution">
    <text evidence="2">The sequence shown here is derived from an EMBL/GenBank/DDBJ whole genome shotgun (WGS) entry which is preliminary data.</text>
</comment>
<organism evidence="2 3">
    <name type="scientific">Trichonephila clavata</name>
    <name type="common">Joro spider</name>
    <name type="synonym">Nephila clavata</name>
    <dbReference type="NCBI Taxonomy" id="2740835"/>
    <lineage>
        <taxon>Eukaryota</taxon>
        <taxon>Metazoa</taxon>
        <taxon>Ecdysozoa</taxon>
        <taxon>Arthropoda</taxon>
        <taxon>Chelicerata</taxon>
        <taxon>Arachnida</taxon>
        <taxon>Araneae</taxon>
        <taxon>Araneomorphae</taxon>
        <taxon>Entelegynae</taxon>
        <taxon>Araneoidea</taxon>
        <taxon>Nephilidae</taxon>
        <taxon>Trichonephila</taxon>
    </lineage>
</organism>